<protein>
    <submittedName>
        <fullName evidence="1">Uncharacterized protein</fullName>
    </submittedName>
</protein>
<keyword evidence="2" id="KW-1185">Reference proteome</keyword>
<name>A0A9P6CKS1_9AGAR</name>
<comment type="caution">
    <text evidence="1">The sequence shown here is derived from an EMBL/GenBank/DDBJ whole genome shotgun (WGS) entry which is preliminary data.</text>
</comment>
<dbReference type="AlphaFoldDB" id="A0A9P6CKS1"/>
<accession>A0A9P6CKS1</accession>
<proteinExistence type="predicted"/>
<evidence type="ECO:0000313" key="2">
    <source>
        <dbReference type="Proteomes" id="UP000807469"/>
    </source>
</evidence>
<evidence type="ECO:0000313" key="1">
    <source>
        <dbReference type="EMBL" id="KAF9470301.1"/>
    </source>
</evidence>
<dbReference type="EMBL" id="MU156085">
    <property type="protein sequence ID" value="KAF9470301.1"/>
    <property type="molecule type" value="Genomic_DNA"/>
</dbReference>
<reference evidence="1" key="1">
    <citation type="submission" date="2020-11" db="EMBL/GenBank/DDBJ databases">
        <authorList>
            <consortium name="DOE Joint Genome Institute"/>
            <person name="Ahrendt S."/>
            <person name="Riley R."/>
            <person name="Andreopoulos W."/>
            <person name="Labutti K."/>
            <person name="Pangilinan J."/>
            <person name="Ruiz-Duenas F.J."/>
            <person name="Barrasa J.M."/>
            <person name="Sanchez-Garcia M."/>
            <person name="Camarero S."/>
            <person name="Miyauchi S."/>
            <person name="Serrano A."/>
            <person name="Linde D."/>
            <person name="Babiker R."/>
            <person name="Drula E."/>
            <person name="Ayuso-Fernandez I."/>
            <person name="Pacheco R."/>
            <person name="Padilla G."/>
            <person name="Ferreira P."/>
            <person name="Barriuso J."/>
            <person name="Kellner H."/>
            <person name="Castanera R."/>
            <person name="Alfaro M."/>
            <person name="Ramirez L."/>
            <person name="Pisabarro A.G."/>
            <person name="Kuo A."/>
            <person name="Tritt A."/>
            <person name="Lipzen A."/>
            <person name="He G."/>
            <person name="Yan M."/>
            <person name="Ng V."/>
            <person name="Cullen D."/>
            <person name="Martin F."/>
            <person name="Rosso M.-N."/>
            <person name="Henrissat B."/>
            <person name="Hibbett D."/>
            <person name="Martinez A.T."/>
            <person name="Grigoriev I.V."/>
        </authorList>
    </citation>
    <scope>NUCLEOTIDE SEQUENCE</scope>
    <source>
        <strain evidence="1">CIRM-BRFM 674</strain>
    </source>
</reference>
<organism evidence="1 2">
    <name type="scientific">Pholiota conissans</name>
    <dbReference type="NCBI Taxonomy" id="109636"/>
    <lineage>
        <taxon>Eukaryota</taxon>
        <taxon>Fungi</taxon>
        <taxon>Dikarya</taxon>
        <taxon>Basidiomycota</taxon>
        <taxon>Agaricomycotina</taxon>
        <taxon>Agaricomycetes</taxon>
        <taxon>Agaricomycetidae</taxon>
        <taxon>Agaricales</taxon>
        <taxon>Agaricineae</taxon>
        <taxon>Strophariaceae</taxon>
        <taxon>Pholiota</taxon>
    </lineage>
</organism>
<dbReference type="Proteomes" id="UP000807469">
    <property type="component" value="Unassembled WGS sequence"/>
</dbReference>
<sequence>MEDEEPGMTRRCHPLYSGVQLFSYPHSLLTLFPHPAAVPSYVPPLPHAHSFPRCVDAQRLHGRPMTRRSFSNIGAVRNADIANADHREDGASETHHRPFSFVPIAYPLLSPCPPITSTAHRCWPSPPTRDVVRYMPSDIHVIGTAPQRTSQWTTIVNIGRLGEGTGVSSGGVDERAGGVSADDRWVWVTGGWGAGAGAEWMGWGTSALQGCGTRWVSERRWTREKKRGWMGADVQTRMSK</sequence>
<gene>
    <name evidence="1" type="ORF">BDN70DRAFT_939832</name>
</gene>